<evidence type="ECO:0000313" key="1">
    <source>
        <dbReference type="EMBL" id="SNT41000.1"/>
    </source>
</evidence>
<organism evidence="1 2">
    <name type="scientific">Asanoa hainanensis</name>
    <dbReference type="NCBI Taxonomy" id="560556"/>
    <lineage>
        <taxon>Bacteria</taxon>
        <taxon>Bacillati</taxon>
        <taxon>Actinomycetota</taxon>
        <taxon>Actinomycetes</taxon>
        <taxon>Micromonosporales</taxon>
        <taxon>Micromonosporaceae</taxon>
        <taxon>Asanoa</taxon>
    </lineage>
</organism>
<reference evidence="1 2" key="1">
    <citation type="submission" date="2017-06" db="EMBL/GenBank/DDBJ databases">
        <authorList>
            <person name="Kim H.J."/>
            <person name="Triplett B.A."/>
        </authorList>
    </citation>
    <scope>NUCLEOTIDE SEQUENCE [LARGE SCALE GENOMIC DNA]</scope>
    <source>
        <strain evidence="1 2">CGMCC 4.5593</strain>
    </source>
</reference>
<evidence type="ECO:0008006" key="3">
    <source>
        <dbReference type="Google" id="ProtNLM"/>
    </source>
</evidence>
<dbReference type="RefSeq" id="WP_218824553.1">
    <property type="nucleotide sequence ID" value="NZ_FZPH01000005.1"/>
</dbReference>
<accession>A0A239MES9</accession>
<dbReference type="Gene3D" id="3.80.10.10">
    <property type="entry name" value="Ribonuclease Inhibitor"/>
    <property type="match status" value="1"/>
</dbReference>
<dbReference type="InterPro" id="IPR032675">
    <property type="entry name" value="LRR_dom_sf"/>
</dbReference>
<sequence>MDDQPEPTPRLLPNRFAADTVGSGPLRAAENCFAQPGARVRFHGERQDTASAGWRRMVELIDEAAADGREVFRPMVDLTPSERADLVTLPPTIAKLSRVKHFLLYGSPLVRIPPEIGAMTSLEVFEPYTSYSLHWFPYELTRCPNLRDSTVSTRALYGNVKFRPPFPRLQNRGTLAAHDDLDPQVWGVEAIRACGVCDGPIDPARFKQRWISLRVATDVLPLLVNACSTACVRALPKPADGYVPDPHQGGRIVQQPKR</sequence>
<gene>
    <name evidence="1" type="ORF">SAMN05421812_105386</name>
</gene>
<evidence type="ECO:0000313" key="2">
    <source>
        <dbReference type="Proteomes" id="UP000198362"/>
    </source>
</evidence>
<name>A0A239MES9_9ACTN</name>
<proteinExistence type="predicted"/>
<dbReference type="Proteomes" id="UP000198362">
    <property type="component" value="Unassembled WGS sequence"/>
</dbReference>
<dbReference type="EMBL" id="FZPH01000005">
    <property type="protein sequence ID" value="SNT41000.1"/>
    <property type="molecule type" value="Genomic_DNA"/>
</dbReference>
<dbReference type="AlphaFoldDB" id="A0A239MES9"/>
<protein>
    <recommendedName>
        <fullName evidence="3">Leucine rich repeat-containing protein</fullName>
    </recommendedName>
</protein>
<keyword evidence="2" id="KW-1185">Reference proteome</keyword>